<evidence type="ECO:0000313" key="2">
    <source>
        <dbReference type="EMBL" id="SAM00270.1"/>
    </source>
</evidence>
<dbReference type="InterPro" id="IPR009686">
    <property type="entry name" value="Senescence/spartin_C"/>
</dbReference>
<dbReference type="PANTHER" id="PTHR21068:SF43">
    <property type="entry name" value="SPARTIN"/>
    <property type="match status" value="1"/>
</dbReference>
<gene>
    <name evidence="2" type="primary">ABSGL_05951.1 scaffold 7611</name>
</gene>
<dbReference type="Pfam" id="PF06911">
    <property type="entry name" value="Senescence"/>
    <property type="match status" value="1"/>
</dbReference>
<dbReference type="InterPro" id="IPR045036">
    <property type="entry name" value="Spartin-like"/>
</dbReference>
<dbReference type="EMBL" id="LT553181">
    <property type="protein sequence ID" value="SAM00270.1"/>
    <property type="molecule type" value="Genomic_DNA"/>
</dbReference>
<evidence type="ECO:0000259" key="1">
    <source>
        <dbReference type="Pfam" id="PF06911"/>
    </source>
</evidence>
<protein>
    <recommendedName>
        <fullName evidence="1">Senescence domain-containing protein</fullName>
    </recommendedName>
</protein>
<dbReference type="STRING" id="4829.A0A163JA72"/>
<dbReference type="PANTHER" id="PTHR21068">
    <property type="entry name" value="SPARTIN"/>
    <property type="match status" value="1"/>
</dbReference>
<dbReference type="OMA" id="SAYHANR"/>
<accession>A0A163JA72</accession>
<evidence type="ECO:0000313" key="3">
    <source>
        <dbReference type="Proteomes" id="UP000078561"/>
    </source>
</evidence>
<dbReference type="GO" id="GO:0005886">
    <property type="term" value="C:plasma membrane"/>
    <property type="evidence" value="ECO:0007669"/>
    <property type="project" value="TreeGrafter"/>
</dbReference>
<dbReference type="Proteomes" id="UP000078561">
    <property type="component" value="Unassembled WGS sequence"/>
</dbReference>
<dbReference type="AlphaFoldDB" id="A0A163JA72"/>
<reference evidence="2" key="1">
    <citation type="submission" date="2016-04" db="EMBL/GenBank/DDBJ databases">
        <authorList>
            <person name="Evans L.H."/>
            <person name="Alamgir A."/>
            <person name="Owens N."/>
            <person name="Weber N.D."/>
            <person name="Virtaneva K."/>
            <person name="Barbian K."/>
            <person name="Babar A."/>
            <person name="Rosenke K."/>
        </authorList>
    </citation>
    <scope>NUCLEOTIDE SEQUENCE [LARGE SCALE GENOMIC DNA]</scope>
    <source>
        <strain evidence="2">CBS 101.48</strain>
    </source>
</reference>
<sequence>MATALMERYDPSPLTFLCTIHHVTISAITDLNQIQLVGEQFTIEVYVTTSESLLLQCYPVSTTSSPTAPTDEHLNLPEMTITIASQSKACLGPPSTLTVPRAEGGHWSLDCSATDPQEFMTLQDMLTHFIKFENQRQIRNTLAMVDPASYQVTHLIAENVYLDPNKKQEADQEDDEDSLLADDDFIATRENYYGQKLPVTMDENIFEGGLQLRKVRLIYQTAQCIEVGSDWLARGLVSAGDSLANYIQSGSRSVQENVETTVNTHLVVSSKERQYFDMAYNLTSTAGNMAGSWLSRLLNLPAVKQASSDLRIPTPQTQLGNSALQAATRVIEGSVVAGRTVFTASREGLVQMIEKKYGPDAGYMAERLIGTSKPGGGDVMVYFDDQGISRRVVMQQPPHTVSSSFPVTPARNNVNIQPSTSVLVYEDNDSDWGDNHRQVVYDTDDLGQACDKKKQSTFVYV</sequence>
<keyword evidence="3" id="KW-1185">Reference proteome</keyword>
<feature type="domain" description="Senescence" evidence="1">
    <location>
        <begin position="224"/>
        <end position="395"/>
    </location>
</feature>
<name>A0A163JA72_ABSGL</name>
<dbReference type="OrthoDB" id="20821at2759"/>
<proteinExistence type="predicted"/>
<dbReference type="InParanoid" id="A0A163JA72"/>
<organism evidence="2">
    <name type="scientific">Absidia glauca</name>
    <name type="common">Pin mould</name>
    <dbReference type="NCBI Taxonomy" id="4829"/>
    <lineage>
        <taxon>Eukaryota</taxon>
        <taxon>Fungi</taxon>
        <taxon>Fungi incertae sedis</taxon>
        <taxon>Mucoromycota</taxon>
        <taxon>Mucoromycotina</taxon>
        <taxon>Mucoromycetes</taxon>
        <taxon>Mucorales</taxon>
        <taxon>Cunninghamellaceae</taxon>
        <taxon>Absidia</taxon>
    </lineage>
</organism>